<dbReference type="GO" id="GO:0034599">
    <property type="term" value="P:cellular response to oxidative stress"/>
    <property type="evidence" value="ECO:0007669"/>
    <property type="project" value="TreeGrafter"/>
</dbReference>
<dbReference type="PROSITE" id="PS00195">
    <property type="entry name" value="GLUTAREDOXIN_1"/>
    <property type="match status" value="1"/>
</dbReference>
<protein>
    <recommendedName>
        <fullName evidence="3">Glutaredoxin domain-containing protein</fullName>
    </recommendedName>
</protein>
<name>A0A7S3FTW7_9SPIT</name>
<feature type="domain" description="Glutaredoxin" evidence="3">
    <location>
        <begin position="19"/>
        <end position="80"/>
    </location>
</feature>
<gene>
    <name evidence="4" type="ORF">SRAS04492_LOCUS1033</name>
</gene>
<evidence type="ECO:0000256" key="2">
    <source>
        <dbReference type="ARBA" id="ARBA00023284"/>
    </source>
</evidence>
<dbReference type="Pfam" id="PF00462">
    <property type="entry name" value="Glutaredoxin"/>
    <property type="match status" value="1"/>
</dbReference>
<dbReference type="PANTHER" id="PTHR45694">
    <property type="entry name" value="GLUTAREDOXIN 2"/>
    <property type="match status" value="1"/>
</dbReference>
<dbReference type="AlphaFoldDB" id="A0A7S3FTW7"/>
<dbReference type="EMBL" id="HBIA01001931">
    <property type="protein sequence ID" value="CAE0229249.1"/>
    <property type="molecule type" value="Transcribed_RNA"/>
</dbReference>
<dbReference type="PROSITE" id="PS51354">
    <property type="entry name" value="GLUTAREDOXIN_2"/>
    <property type="match status" value="1"/>
</dbReference>
<accession>A0A7S3FTW7</accession>
<keyword evidence="2" id="KW-0676">Redox-active center</keyword>
<dbReference type="InterPro" id="IPR011767">
    <property type="entry name" value="GLR_AS"/>
</dbReference>
<dbReference type="PRINTS" id="PR00160">
    <property type="entry name" value="GLUTAREDOXIN"/>
</dbReference>
<evidence type="ECO:0000313" key="4">
    <source>
        <dbReference type="EMBL" id="CAE0229249.1"/>
    </source>
</evidence>
<dbReference type="InterPro" id="IPR002109">
    <property type="entry name" value="Glutaredoxin"/>
</dbReference>
<keyword evidence="1" id="KW-1015">Disulfide bond</keyword>
<dbReference type="CDD" id="cd03419">
    <property type="entry name" value="GRX_GRXh_1_2_like"/>
    <property type="match status" value="1"/>
</dbReference>
<evidence type="ECO:0000256" key="1">
    <source>
        <dbReference type="ARBA" id="ARBA00023157"/>
    </source>
</evidence>
<dbReference type="Gene3D" id="3.40.30.10">
    <property type="entry name" value="Glutaredoxin"/>
    <property type="match status" value="1"/>
</dbReference>
<dbReference type="InterPro" id="IPR036249">
    <property type="entry name" value="Thioredoxin-like_sf"/>
</dbReference>
<proteinExistence type="predicted"/>
<organism evidence="4">
    <name type="scientific">Strombidium rassoulzadegani</name>
    <dbReference type="NCBI Taxonomy" id="1082188"/>
    <lineage>
        <taxon>Eukaryota</taxon>
        <taxon>Sar</taxon>
        <taxon>Alveolata</taxon>
        <taxon>Ciliophora</taxon>
        <taxon>Intramacronucleata</taxon>
        <taxon>Spirotrichea</taxon>
        <taxon>Oligotrichia</taxon>
        <taxon>Strombidiidae</taxon>
        <taxon>Strombidium</taxon>
    </lineage>
</organism>
<dbReference type="GO" id="GO:0005737">
    <property type="term" value="C:cytoplasm"/>
    <property type="evidence" value="ECO:0007669"/>
    <property type="project" value="TreeGrafter"/>
</dbReference>
<evidence type="ECO:0000259" key="3">
    <source>
        <dbReference type="Pfam" id="PF00462"/>
    </source>
</evidence>
<dbReference type="PANTHER" id="PTHR45694:SF18">
    <property type="entry name" value="GLUTAREDOXIN-1-RELATED"/>
    <property type="match status" value="1"/>
</dbReference>
<sequence length="109" mass="11700">MQGGDYATQVKELIDNNKVMMFSKGYCPFCDQAKAALKAVGVNYKVIEMDEMAGGDQMHQALKSIAKMNTVPCTYVGGKKVGGCDDLKAAIRSGSLKTMLNEAGVPNKM</sequence>
<reference evidence="4" key="1">
    <citation type="submission" date="2021-01" db="EMBL/GenBank/DDBJ databases">
        <authorList>
            <person name="Corre E."/>
            <person name="Pelletier E."/>
            <person name="Niang G."/>
            <person name="Scheremetjew M."/>
            <person name="Finn R."/>
            <person name="Kale V."/>
            <person name="Holt S."/>
            <person name="Cochrane G."/>
            <person name="Meng A."/>
            <person name="Brown T."/>
            <person name="Cohen L."/>
        </authorList>
    </citation>
    <scope>NUCLEOTIDE SEQUENCE</scope>
    <source>
        <strain evidence="4">Ras09</strain>
    </source>
</reference>
<dbReference type="GO" id="GO:0015038">
    <property type="term" value="F:glutathione disulfide oxidoreductase activity"/>
    <property type="evidence" value="ECO:0007669"/>
    <property type="project" value="TreeGrafter"/>
</dbReference>
<dbReference type="SUPFAM" id="SSF52833">
    <property type="entry name" value="Thioredoxin-like"/>
    <property type="match status" value="1"/>
</dbReference>
<dbReference type="InterPro" id="IPR014025">
    <property type="entry name" value="Glutaredoxin_subgr"/>
</dbReference>